<evidence type="ECO:0000313" key="2">
    <source>
        <dbReference type="EMBL" id="CAK9105198.1"/>
    </source>
</evidence>
<dbReference type="EMBL" id="CAXAMM010042485">
    <property type="protein sequence ID" value="CAK9105198.1"/>
    <property type="molecule type" value="Genomic_DNA"/>
</dbReference>
<protein>
    <recommendedName>
        <fullName evidence="4">Nucleoplasmin-like domain-containing protein</fullName>
    </recommendedName>
</protein>
<gene>
    <name evidence="2" type="ORF">SCF082_LOCUS49037</name>
</gene>
<evidence type="ECO:0008006" key="4">
    <source>
        <dbReference type="Google" id="ProtNLM"/>
    </source>
</evidence>
<accession>A0ABP0RX42</accession>
<dbReference type="Proteomes" id="UP001642464">
    <property type="component" value="Unassembled WGS sequence"/>
</dbReference>
<comment type="caution">
    <text evidence="2">The sequence shown here is derived from an EMBL/GenBank/DDBJ whole genome shotgun (WGS) entry which is preliminary data.</text>
</comment>
<keyword evidence="3" id="KW-1185">Reference proteome</keyword>
<organism evidence="2 3">
    <name type="scientific">Durusdinium trenchii</name>
    <dbReference type="NCBI Taxonomy" id="1381693"/>
    <lineage>
        <taxon>Eukaryota</taxon>
        <taxon>Sar</taxon>
        <taxon>Alveolata</taxon>
        <taxon>Dinophyceae</taxon>
        <taxon>Suessiales</taxon>
        <taxon>Symbiodiniaceae</taxon>
        <taxon>Durusdinium</taxon>
    </lineage>
</organism>
<feature type="region of interest" description="Disordered" evidence="1">
    <location>
        <begin position="80"/>
        <end position="135"/>
    </location>
</feature>
<feature type="compositionally biased region" description="Basic and acidic residues" evidence="1">
    <location>
        <begin position="109"/>
        <end position="129"/>
    </location>
</feature>
<name>A0ABP0RX42_9DINO</name>
<proteinExistence type="predicted"/>
<sequence length="135" mass="15068">MARWLYGSNEAKKNEKLQLSMAQLGADVKRSLLVAVPEALPTGTHPCKFFSLITGCPEANLTIHGALDDYYCIELQPPTSVEEKHDEVSSEESSGSSQVEKKEKKEKKNKMDNDKNKEKHDEVSSEERSGSSQVR</sequence>
<reference evidence="2 3" key="1">
    <citation type="submission" date="2024-02" db="EMBL/GenBank/DDBJ databases">
        <authorList>
            <person name="Chen Y."/>
            <person name="Shah S."/>
            <person name="Dougan E. K."/>
            <person name="Thang M."/>
            <person name="Chan C."/>
        </authorList>
    </citation>
    <scope>NUCLEOTIDE SEQUENCE [LARGE SCALE GENOMIC DNA]</scope>
</reference>
<evidence type="ECO:0000256" key="1">
    <source>
        <dbReference type="SAM" id="MobiDB-lite"/>
    </source>
</evidence>
<evidence type="ECO:0000313" key="3">
    <source>
        <dbReference type="Proteomes" id="UP001642464"/>
    </source>
</evidence>